<dbReference type="EMBL" id="QPMH01000015">
    <property type="protein sequence ID" value="RDD61097.1"/>
    <property type="molecule type" value="Genomic_DNA"/>
</dbReference>
<gene>
    <name evidence="1" type="ORF">DRB17_14455</name>
</gene>
<dbReference type="Gene3D" id="3.30.450.20">
    <property type="entry name" value="PAS domain"/>
    <property type="match status" value="1"/>
</dbReference>
<dbReference type="SUPFAM" id="SSF55785">
    <property type="entry name" value="PYP-like sensor domain (PAS domain)"/>
    <property type="match status" value="1"/>
</dbReference>
<dbReference type="NCBIfam" id="TIGR00229">
    <property type="entry name" value="sensory_box"/>
    <property type="match status" value="1"/>
</dbReference>
<dbReference type="AlphaFoldDB" id="A0A369TA97"/>
<dbReference type="InterPro" id="IPR035965">
    <property type="entry name" value="PAS-like_dom_sf"/>
</dbReference>
<keyword evidence="2" id="KW-1185">Reference proteome</keyword>
<accession>A0A369TA97</accession>
<comment type="caution">
    <text evidence="1">The sequence shown here is derived from an EMBL/GenBank/DDBJ whole genome shotgun (WGS) entry which is preliminary data.</text>
</comment>
<evidence type="ECO:0000313" key="2">
    <source>
        <dbReference type="Proteomes" id="UP000253941"/>
    </source>
</evidence>
<dbReference type="InterPro" id="IPR000014">
    <property type="entry name" value="PAS"/>
</dbReference>
<proteinExistence type="predicted"/>
<sequence length="256" mass="27030">MTNTSSPSSAPSGWVDGNRRLDLSLFALGGPFANYTGPAIVIGPNRLVLAANAAAEELSQIIKAAPSDELRTAIDTALSGRAAQINPLFLPSADDRKRHRRALDLTVLPWGDGAAALVLGRDITLDRHLRRALVDSHERYKDIVGLLSRDFAWETDADGRFVFISPRGGLGYSADGLLHRRAAECVVDGPVDRVFQAAEAVNEIALRLRHADGSLVAVVASATPVRDIDGVWHGARGICRDAAGSGDAAGDAPPCG</sequence>
<protein>
    <submittedName>
        <fullName evidence="1">PAS domain S-box protein</fullName>
    </submittedName>
</protein>
<dbReference type="Proteomes" id="UP000253941">
    <property type="component" value="Unassembled WGS sequence"/>
</dbReference>
<name>A0A369TA97_9PROT</name>
<dbReference type="CDD" id="cd00130">
    <property type="entry name" value="PAS"/>
    <property type="match status" value="1"/>
</dbReference>
<evidence type="ECO:0000313" key="1">
    <source>
        <dbReference type="EMBL" id="RDD61097.1"/>
    </source>
</evidence>
<organism evidence="1 2">
    <name type="scientific">Ferruginivarius sediminum</name>
    <dbReference type="NCBI Taxonomy" id="2661937"/>
    <lineage>
        <taxon>Bacteria</taxon>
        <taxon>Pseudomonadati</taxon>
        <taxon>Pseudomonadota</taxon>
        <taxon>Alphaproteobacteria</taxon>
        <taxon>Rhodospirillales</taxon>
        <taxon>Rhodospirillaceae</taxon>
        <taxon>Ferruginivarius</taxon>
    </lineage>
</organism>
<reference evidence="1 2" key="1">
    <citation type="submission" date="2018-07" db="EMBL/GenBank/DDBJ databases">
        <title>Venubactetium sediminum gen. nov., sp. nov., isolated from a marine solar saltern.</title>
        <authorList>
            <person name="Wang S."/>
        </authorList>
    </citation>
    <scope>NUCLEOTIDE SEQUENCE [LARGE SCALE GENOMIC DNA]</scope>
    <source>
        <strain evidence="1 2">WD2A32</strain>
    </source>
</reference>